<keyword evidence="3" id="KW-1185">Reference proteome</keyword>
<gene>
    <name evidence="2" type="ORF">B0H67DRAFT_243611</name>
</gene>
<feature type="region of interest" description="Disordered" evidence="1">
    <location>
        <begin position="246"/>
        <end position="560"/>
    </location>
</feature>
<dbReference type="EMBL" id="JAUKUA010000004">
    <property type="protein sequence ID" value="KAK0715586.1"/>
    <property type="molecule type" value="Genomic_DNA"/>
</dbReference>
<evidence type="ECO:0000313" key="2">
    <source>
        <dbReference type="EMBL" id="KAK0715586.1"/>
    </source>
</evidence>
<comment type="caution">
    <text evidence="2">The sequence shown here is derived from an EMBL/GenBank/DDBJ whole genome shotgun (WGS) entry which is preliminary data.</text>
</comment>
<feature type="compositionally biased region" description="Low complexity" evidence="1">
    <location>
        <begin position="289"/>
        <end position="327"/>
    </location>
</feature>
<feature type="compositionally biased region" description="Polar residues" evidence="1">
    <location>
        <begin position="210"/>
        <end position="221"/>
    </location>
</feature>
<feature type="compositionally biased region" description="Basic and acidic residues" evidence="1">
    <location>
        <begin position="464"/>
        <end position="480"/>
    </location>
</feature>
<accession>A0AA40AGT4</accession>
<evidence type="ECO:0000313" key="3">
    <source>
        <dbReference type="Proteomes" id="UP001172102"/>
    </source>
</evidence>
<evidence type="ECO:0000256" key="1">
    <source>
        <dbReference type="SAM" id="MobiDB-lite"/>
    </source>
</evidence>
<feature type="compositionally biased region" description="Polar residues" evidence="1">
    <location>
        <begin position="502"/>
        <end position="520"/>
    </location>
</feature>
<sequence length="606" mass="66092">MWTLAILAGRYILPNFPFPPHILNGVSICFLLLNQRPAIFSVGTRLYFAMNDISSLGGCLGGGRRKLHSMNIGSVSCEHMAHWQAYINRLIEGERIWGRPCSLCLIDIIMWHRCKPSLLDVELLQTAPEMMIQATIKNCVHAVAEGMRLLSNNTHVPLQSSEPPGRACLKNHQGCMITSNARQPDNISFPFEPTPPDPQQSPIARHHDNSSVSPTGDGLSTSAHLLTQFESRFPSLEHLDRLLPATNNQTAPRRSTPNTASCYPPPSRANVPSRSTTISPSATRPSLASQRGGEDSSSSSSRSRGQQQRPPFLSSPTSASQSSQPTPHLARNTADFPFRFNPRPLISPETTPRPPSWNHATVSDADEGACPPTPQTHVPPGNSNSRHHRTNTSPIRTAVSPTPSRSRRDTASNRAPRRPAPLSFNVQVSQDATPGVAASRTSDTAADPPVELQVYLGRPSRQGARGDEHRARTAHDDDSRRPRHRRASTVAGHDGRRGPCDQDSTTSNESVSCLSSSALGLQSGRKRGSEKVARRPSRKDGRRAKGYDRRGGSNKRRENAKELCEVRGKGGERGARRSSGCGCNHRERTGSMSTSGSIFRALVCWG</sequence>
<feature type="compositionally biased region" description="Polar residues" evidence="1">
    <location>
        <begin position="246"/>
        <end position="261"/>
    </location>
</feature>
<feature type="compositionally biased region" description="Polar residues" evidence="1">
    <location>
        <begin position="270"/>
        <end position="288"/>
    </location>
</feature>
<feature type="region of interest" description="Disordered" evidence="1">
    <location>
        <begin position="183"/>
        <end position="221"/>
    </location>
</feature>
<feature type="compositionally biased region" description="Basic and acidic residues" evidence="1">
    <location>
        <begin position="543"/>
        <end position="560"/>
    </location>
</feature>
<dbReference type="AlphaFoldDB" id="A0AA40AGT4"/>
<reference evidence="2" key="1">
    <citation type="submission" date="2023-06" db="EMBL/GenBank/DDBJ databases">
        <title>Genome-scale phylogeny and comparative genomics of the fungal order Sordariales.</title>
        <authorList>
            <consortium name="Lawrence Berkeley National Laboratory"/>
            <person name="Hensen N."/>
            <person name="Bonometti L."/>
            <person name="Westerberg I."/>
            <person name="Brannstrom I.O."/>
            <person name="Guillou S."/>
            <person name="Cros-Aarteil S."/>
            <person name="Calhoun S."/>
            <person name="Haridas S."/>
            <person name="Kuo A."/>
            <person name="Mondo S."/>
            <person name="Pangilinan J."/>
            <person name="Riley R."/>
            <person name="Labutti K."/>
            <person name="Andreopoulos B."/>
            <person name="Lipzen A."/>
            <person name="Chen C."/>
            <person name="Yanf M."/>
            <person name="Daum C."/>
            <person name="Ng V."/>
            <person name="Clum A."/>
            <person name="Steindorff A."/>
            <person name="Ohm R."/>
            <person name="Martin F."/>
            <person name="Silar P."/>
            <person name="Natvig D."/>
            <person name="Lalanne C."/>
            <person name="Gautier V."/>
            <person name="Ament-Velasquez S.L."/>
            <person name="Kruys A."/>
            <person name="Hutchinson M.I."/>
            <person name="Powell A.J."/>
            <person name="Barry K."/>
            <person name="Miller A.N."/>
            <person name="Grigoriev I.V."/>
            <person name="Debuchy R."/>
            <person name="Gladieux P."/>
            <person name="Thoren M.H."/>
            <person name="Johannesson H."/>
        </authorList>
    </citation>
    <scope>NUCLEOTIDE SEQUENCE</scope>
    <source>
        <strain evidence="2">SMH4607-1</strain>
    </source>
</reference>
<organism evidence="2 3">
    <name type="scientific">Lasiosphaeris hirsuta</name>
    <dbReference type="NCBI Taxonomy" id="260670"/>
    <lineage>
        <taxon>Eukaryota</taxon>
        <taxon>Fungi</taxon>
        <taxon>Dikarya</taxon>
        <taxon>Ascomycota</taxon>
        <taxon>Pezizomycotina</taxon>
        <taxon>Sordariomycetes</taxon>
        <taxon>Sordariomycetidae</taxon>
        <taxon>Sordariales</taxon>
        <taxon>Lasiosphaeriaceae</taxon>
        <taxon>Lasiosphaeris</taxon>
    </lineage>
</organism>
<dbReference type="Proteomes" id="UP001172102">
    <property type="component" value="Unassembled WGS sequence"/>
</dbReference>
<protein>
    <submittedName>
        <fullName evidence="2">Uncharacterized protein</fullName>
    </submittedName>
</protein>
<feature type="compositionally biased region" description="Polar residues" evidence="1">
    <location>
        <begin position="391"/>
        <end position="404"/>
    </location>
</feature>
<proteinExistence type="predicted"/>
<name>A0AA40AGT4_9PEZI</name>